<dbReference type="Proteomes" id="UP000006287">
    <property type="component" value="Segment"/>
</dbReference>
<gene>
    <name evidence="1" type="ORF">BPS13_0209</name>
</gene>
<dbReference type="GeneID" id="13827904"/>
<dbReference type="RefSeq" id="YP_006907768.1">
    <property type="nucleotide sequence ID" value="NC_018857.1"/>
</dbReference>
<evidence type="ECO:0000313" key="2">
    <source>
        <dbReference type="Proteomes" id="UP000006287"/>
    </source>
</evidence>
<reference evidence="1 2" key="1">
    <citation type="journal article" date="2012" name="FEMS Microbiol. Lett.">
        <title>Characterization of an endolysin, LysBPS13, from a Bacillus cereus bacteriophage.</title>
        <authorList>
            <person name="Park J."/>
            <person name="Yun J."/>
            <person name="Lim J.A."/>
            <person name="Kang D.H."/>
            <person name="Ryu S."/>
        </authorList>
    </citation>
    <scope>NUCLEOTIDE SEQUENCE [LARGE SCALE GENOMIC DNA]</scope>
</reference>
<organism evidence="1 2">
    <name type="scientific">Bacillus phage BPS13</name>
    <dbReference type="NCBI Taxonomy" id="1136731"/>
    <lineage>
        <taxon>Viruses</taxon>
        <taxon>Duplodnaviria</taxon>
        <taxon>Heunggongvirae</taxon>
        <taxon>Uroviricota</taxon>
        <taxon>Caudoviricetes</taxon>
        <taxon>Herelleviridae</taxon>
        <taxon>Bastillevirinae</taxon>
        <taxon>Wphvirus</taxon>
        <taxon>Wphvirus BPS13</taxon>
    </lineage>
</organism>
<dbReference type="EMBL" id="JN654439">
    <property type="protein sequence ID" value="AEZ50388.1"/>
    <property type="molecule type" value="Genomic_DNA"/>
</dbReference>
<proteinExistence type="predicted"/>
<accession>J9PTV5</accession>
<evidence type="ECO:0000313" key="1">
    <source>
        <dbReference type="EMBL" id="AEZ50388.1"/>
    </source>
</evidence>
<name>J9PTV5_9CAUD</name>
<dbReference type="KEGG" id="vg:13827904"/>
<protein>
    <submittedName>
        <fullName evidence="1">Uncharacterized protein</fullName>
    </submittedName>
</protein>
<sequence>MAKITVTLGETWEMASRAQNQRKVELSDAEEVNMSKVIDEAIQDKSVDELTEEITILEEKVRALKSIKADKGLLKAQDRFEQDLKKSMVMVFGEDANVRVHVDRKLGENTIHVRAWVNEDKVVSRTVTLAAAE</sequence>
<keyword evidence="2" id="KW-1185">Reference proteome</keyword>